<keyword evidence="1" id="KW-0472">Membrane</keyword>
<accession>A0A810AFJ1</accession>
<evidence type="ECO:0000256" key="1">
    <source>
        <dbReference type="SAM" id="Phobius"/>
    </source>
</evidence>
<gene>
    <name evidence="2" type="ORF">XF6B_11690</name>
</gene>
<keyword evidence="1" id="KW-1133">Transmembrane helix</keyword>
<dbReference type="AlphaFoldDB" id="A0A810AFJ1"/>
<keyword evidence="1" id="KW-0812">Transmembrane</keyword>
<reference evidence="2" key="1">
    <citation type="submission" date="2020-05" db="EMBL/GenBank/DDBJ databases">
        <title>Complete genome sequence of Bradyrhizobium diazoefficiens XF6 isolated from soybean nodule.</title>
        <authorList>
            <person name="Noda R."/>
            <person name="Kakizaki K."/>
            <person name="Minamisawa K."/>
        </authorList>
    </citation>
    <scope>NUCLEOTIDE SEQUENCE</scope>
    <source>
        <strain evidence="2">XF6</strain>
    </source>
</reference>
<sequence>MDWIEQLLGFSPDAGDGTTEATIVLAACVVVAIVIFTRVPKARGYVRNLLGLQDRA</sequence>
<evidence type="ECO:0000313" key="2">
    <source>
        <dbReference type="EMBL" id="BCE62370.1"/>
    </source>
</evidence>
<name>A0A810AFJ1_9BRAD</name>
<protein>
    <submittedName>
        <fullName evidence="2">Uncharacterized protein</fullName>
    </submittedName>
</protein>
<proteinExistence type="predicted"/>
<organism evidence="2">
    <name type="scientific">Bradyrhizobium diazoefficiens</name>
    <dbReference type="NCBI Taxonomy" id="1355477"/>
    <lineage>
        <taxon>Bacteria</taxon>
        <taxon>Pseudomonadati</taxon>
        <taxon>Pseudomonadota</taxon>
        <taxon>Alphaproteobacteria</taxon>
        <taxon>Hyphomicrobiales</taxon>
        <taxon>Nitrobacteraceae</taxon>
        <taxon>Bradyrhizobium</taxon>
    </lineage>
</organism>
<feature type="transmembrane region" description="Helical" evidence="1">
    <location>
        <begin position="20"/>
        <end position="39"/>
    </location>
</feature>
<dbReference type="EMBL" id="AP023096">
    <property type="protein sequence ID" value="BCE62370.1"/>
    <property type="molecule type" value="Genomic_DNA"/>
</dbReference>
<dbReference type="RefSeq" id="WP_156149864.1">
    <property type="nucleotide sequence ID" value="NZ_AP022638.1"/>
</dbReference>